<feature type="region of interest" description="Disordered" evidence="1">
    <location>
        <begin position="468"/>
        <end position="524"/>
    </location>
</feature>
<feature type="compositionally biased region" description="Basic and acidic residues" evidence="1">
    <location>
        <begin position="129"/>
        <end position="147"/>
    </location>
</feature>
<feature type="region of interest" description="Disordered" evidence="1">
    <location>
        <begin position="318"/>
        <end position="359"/>
    </location>
</feature>
<protein>
    <submittedName>
        <fullName evidence="2">Uncharacterized protein</fullName>
    </submittedName>
</protein>
<evidence type="ECO:0000313" key="2">
    <source>
        <dbReference type="EMBL" id="VBB18854.1"/>
    </source>
</evidence>
<feature type="compositionally biased region" description="Polar residues" evidence="1">
    <location>
        <begin position="93"/>
        <end position="102"/>
    </location>
</feature>
<gene>
    <name evidence="2" type="ORF">YASMINEVIRUS_1386</name>
</gene>
<comment type="caution">
    <text evidence="2">The sequence shown here is derived from an EMBL/GenBank/DDBJ whole genome shotgun (WGS) entry which is preliminary data.</text>
</comment>
<dbReference type="EMBL" id="UPSH01000001">
    <property type="protein sequence ID" value="VBB18854.1"/>
    <property type="molecule type" value="Genomic_DNA"/>
</dbReference>
<sequence>MKEHMSTQMKTQTPTQIFAGRSIDYSTKDFDGWHELVMLTPLEGSQLFDVSLDTSLFDSIALWMTLDTFRSTLISNPVSISASNPTPTPDGVSGSNHGNDSDTPYDYFRPNTKWDTEKILGLISTNNKSDSHRNDHGHDDRSHDDRSHHIRHDAKKRVEDLYSNCFRKGTFVSDPEIIRMIAEVCRKLNLHIFVYNVEPVYDTSVRFDTVSIGKVMLEVRPRPSFDKTITSYGAISNPRKVAIAYNPRAGCYRRYSLIASGIPSVPIVKLDTVYTIATKSCMCVGVNRYYVDTYKELRTLAEKVAEFVLKDMIDPEKSPGSLHSPVLNSTVKEKEVSRMSGQNSPDLVTNEQNPPLQNHKNRSTEICTVIVDQINAIREKVANRTREVDDLFEQYEMVRAEHAKERDRFLHGSVHLSDEAKETLEQHVKKLSTTIDHFASVIKRKKVAITIEEDTITVLIQRIEAFQNSPQQSHDSAGQKILGQKGPEHKNPNHVYHDLQADVESVSTSTSNLPKDPSRTQIYQIPRWRTNYAKNHIRVNTLQDRPYDRAGDKPSDGSQDRTHDRLGDKQQNTHYRTQQISYQPRHQNSHTYSSFHNHHSGHHSSYQIKQPSLKERRF</sequence>
<feature type="region of interest" description="Disordered" evidence="1">
    <location>
        <begin position="536"/>
        <end position="618"/>
    </location>
</feature>
<feature type="compositionally biased region" description="Polar residues" evidence="1">
    <location>
        <begin position="569"/>
        <end position="592"/>
    </location>
</feature>
<evidence type="ECO:0000256" key="1">
    <source>
        <dbReference type="SAM" id="MobiDB-lite"/>
    </source>
</evidence>
<feature type="compositionally biased region" description="Polar residues" evidence="1">
    <location>
        <begin position="505"/>
        <end position="523"/>
    </location>
</feature>
<organism evidence="2 3">
    <name type="scientific">Yasminevirus sp. GU-2018</name>
    <dbReference type="NCBI Taxonomy" id="2420051"/>
    <lineage>
        <taxon>Viruses</taxon>
        <taxon>Varidnaviria</taxon>
        <taxon>Bamfordvirae</taxon>
        <taxon>Nucleocytoviricota</taxon>
        <taxon>Megaviricetes</taxon>
        <taxon>Imitervirales</taxon>
        <taxon>Mimiviridae</taxon>
        <taxon>Klosneuvirinae</taxon>
        <taxon>Yasminevirus</taxon>
        <taxon>Yasminevirus saudimassiliense</taxon>
    </lineage>
</organism>
<feature type="compositionally biased region" description="Basic and acidic residues" evidence="1">
    <location>
        <begin position="545"/>
        <end position="568"/>
    </location>
</feature>
<keyword evidence="3" id="KW-1185">Reference proteome</keyword>
<feature type="region of interest" description="Disordered" evidence="1">
    <location>
        <begin position="125"/>
        <end position="151"/>
    </location>
</feature>
<feature type="compositionally biased region" description="Polar residues" evidence="1">
    <location>
        <begin position="339"/>
        <end position="358"/>
    </location>
</feature>
<feature type="region of interest" description="Disordered" evidence="1">
    <location>
        <begin position="77"/>
        <end position="107"/>
    </location>
</feature>
<proteinExistence type="predicted"/>
<reference evidence="2 3" key="1">
    <citation type="submission" date="2018-10" db="EMBL/GenBank/DDBJ databases">
        <authorList>
            <consortium name="IHU Genomes"/>
        </authorList>
    </citation>
    <scope>NUCLEOTIDE SEQUENCE [LARGE SCALE GENOMIC DNA]</scope>
    <source>
        <strain evidence="2 3">A1</strain>
    </source>
</reference>
<accession>A0A5K0UBG2</accession>
<name>A0A5K0UBG2_9VIRU</name>
<dbReference type="Proteomes" id="UP000594342">
    <property type="component" value="Unassembled WGS sequence"/>
</dbReference>
<evidence type="ECO:0000313" key="3">
    <source>
        <dbReference type="Proteomes" id="UP000594342"/>
    </source>
</evidence>
<feature type="compositionally biased region" description="Basic and acidic residues" evidence="1">
    <location>
        <begin position="486"/>
        <end position="500"/>
    </location>
</feature>